<evidence type="ECO:0008006" key="3">
    <source>
        <dbReference type="Google" id="ProtNLM"/>
    </source>
</evidence>
<sequence length="272" mass="31005">MTTQTVQIFHLEVDAETLEGDYRFLVNGRDVKYISVQGNGILSGDDMCFAPILLPSLPSFPLGDWNVGHIAMNDHGAAAFAWTRREDLPSITDPWHPRQVDILDLNLLKSEKLRSNVWKCHLPSFFGNRSVIAKMANFHWEIGYYNNETKANLWIRDLDIAPEFLGHIIENGRIIGFLVECIDEARRAGHDDVDQCRRLLDKVHQAGIKHGDVNRHNFLVTKKRTWLVDWEHAQQCNETAILEEGANELERYLTDESGKGGTRTMTLEEVAA</sequence>
<dbReference type="OrthoDB" id="2687876at2759"/>
<dbReference type="AlphaFoldDB" id="A0A660KRL5"/>
<organism evidence="1 2">
    <name type="scientific">Carpinus fangiana</name>
    <dbReference type="NCBI Taxonomy" id="176857"/>
    <lineage>
        <taxon>Eukaryota</taxon>
        <taxon>Viridiplantae</taxon>
        <taxon>Streptophyta</taxon>
        <taxon>Embryophyta</taxon>
        <taxon>Tracheophyta</taxon>
        <taxon>Spermatophyta</taxon>
        <taxon>Magnoliopsida</taxon>
        <taxon>eudicotyledons</taxon>
        <taxon>Gunneridae</taxon>
        <taxon>Pentapetalae</taxon>
        <taxon>rosids</taxon>
        <taxon>fabids</taxon>
        <taxon>Fagales</taxon>
        <taxon>Betulaceae</taxon>
        <taxon>Carpinus</taxon>
    </lineage>
</organism>
<dbReference type="EMBL" id="CM017324">
    <property type="protein sequence ID" value="KAE8036869.1"/>
    <property type="molecule type" value="Genomic_DNA"/>
</dbReference>
<protein>
    <recommendedName>
        <fullName evidence="3">Aminoglycoside phosphotransferase domain-containing protein</fullName>
    </recommendedName>
</protein>
<gene>
    <name evidence="1" type="ORF">FH972_009502</name>
</gene>
<dbReference type="SUPFAM" id="SSF56112">
    <property type="entry name" value="Protein kinase-like (PK-like)"/>
    <property type="match status" value="1"/>
</dbReference>
<reference evidence="1 2" key="1">
    <citation type="submission" date="2019-06" db="EMBL/GenBank/DDBJ databases">
        <title>A chromosomal-level reference genome of Carpinus fangiana (Coryloideae, Betulaceae).</title>
        <authorList>
            <person name="Yang X."/>
            <person name="Wang Z."/>
            <person name="Zhang L."/>
            <person name="Hao G."/>
            <person name="Liu J."/>
            <person name="Yang Y."/>
        </authorList>
    </citation>
    <scope>NUCLEOTIDE SEQUENCE [LARGE SCALE GENOMIC DNA]</scope>
    <source>
        <strain evidence="1">Cfa_2016G</strain>
        <tissue evidence="1">Leaf</tissue>
    </source>
</reference>
<accession>A0A660KRL5</accession>
<evidence type="ECO:0000313" key="1">
    <source>
        <dbReference type="EMBL" id="KAE8036869.1"/>
    </source>
</evidence>
<dbReference type="InterPro" id="IPR011009">
    <property type="entry name" value="Kinase-like_dom_sf"/>
</dbReference>
<dbReference type="Gene3D" id="1.10.510.10">
    <property type="entry name" value="Transferase(Phosphotransferase) domain 1"/>
    <property type="match status" value="1"/>
</dbReference>
<dbReference type="Pfam" id="PF06293">
    <property type="entry name" value="Kdo"/>
    <property type="match status" value="1"/>
</dbReference>
<dbReference type="Proteomes" id="UP000327013">
    <property type="component" value="Chromosome 4"/>
</dbReference>
<evidence type="ECO:0000313" key="2">
    <source>
        <dbReference type="Proteomes" id="UP000327013"/>
    </source>
</evidence>
<proteinExistence type="predicted"/>
<name>A0A660KRL5_9ROSI</name>
<keyword evidence="2" id="KW-1185">Reference proteome</keyword>